<evidence type="ECO:0000313" key="3">
    <source>
        <dbReference type="Proteomes" id="UP001596328"/>
    </source>
</evidence>
<dbReference type="AlphaFoldDB" id="A0ABD5RW72"/>
<evidence type="ECO:0000256" key="1">
    <source>
        <dbReference type="SAM" id="MobiDB-lite"/>
    </source>
</evidence>
<reference evidence="2 3" key="1">
    <citation type="journal article" date="2019" name="Int. J. Syst. Evol. Microbiol.">
        <title>The Global Catalogue of Microorganisms (GCM) 10K type strain sequencing project: providing services to taxonomists for standard genome sequencing and annotation.</title>
        <authorList>
            <consortium name="The Broad Institute Genomics Platform"/>
            <consortium name="The Broad Institute Genome Sequencing Center for Infectious Disease"/>
            <person name="Wu L."/>
            <person name="Ma J."/>
        </authorList>
    </citation>
    <scope>NUCLEOTIDE SEQUENCE [LARGE SCALE GENOMIC DNA]</scope>
    <source>
        <strain evidence="2 3">NBRC 111368</strain>
    </source>
</reference>
<dbReference type="Proteomes" id="UP001596328">
    <property type="component" value="Unassembled WGS sequence"/>
</dbReference>
<accession>A0ABD5RW72</accession>
<feature type="region of interest" description="Disordered" evidence="1">
    <location>
        <begin position="72"/>
        <end position="93"/>
    </location>
</feature>
<organism evidence="2 3">
    <name type="scientific">Halobium palmae</name>
    <dbReference type="NCBI Taxonomy" id="1776492"/>
    <lineage>
        <taxon>Archaea</taxon>
        <taxon>Methanobacteriati</taxon>
        <taxon>Methanobacteriota</taxon>
        <taxon>Stenosarchaea group</taxon>
        <taxon>Halobacteria</taxon>
        <taxon>Halobacteriales</taxon>
        <taxon>Haloferacaceae</taxon>
        <taxon>Halobium</taxon>
    </lineage>
</organism>
<dbReference type="EMBL" id="JBHSWU010000007">
    <property type="protein sequence ID" value="MFC6723213.1"/>
    <property type="molecule type" value="Genomic_DNA"/>
</dbReference>
<sequence length="93" mass="10345">MVDADELSDVSTEDLADAYVQIEALTETLEVIFTSSDSDSVEDFLREIGANSNEIREVLEDRGVNVGELHRFAQDIERPSDSPLPVDSDEESR</sequence>
<gene>
    <name evidence="2" type="ORF">ACFQE1_02150</name>
</gene>
<keyword evidence="3" id="KW-1185">Reference proteome</keyword>
<name>A0ABD5RW72_9EURY</name>
<comment type="caution">
    <text evidence="2">The sequence shown here is derived from an EMBL/GenBank/DDBJ whole genome shotgun (WGS) entry which is preliminary data.</text>
</comment>
<evidence type="ECO:0000313" key="2">
    <source>
        <dbReference type="EMBL" id="MFC6723213.1"/>
    </source>
</evidence>
<proteinExistence type="predicted"/>
<protein>
    <submittedName>
        <fullName evidence="2">Uncharacterized protein</fullName>
    </submittedName>
</protein>